<proteinExistence type="predicted"/>
<organism evidence="1">
    <name type="scientific">hydrothermal vent metagenome</name>
    <dbReference type="NCBI Taxonomy" id="652676"/>
    <lineage>
        <taxon>unclassified sequences</taxon>
        <taxon>metagenomes</taxon>
        <taxon>ecological metagenomes</taxon>
    </lineage>
</organism>
<evidence type="ECO:0008006" key="2">
    <source>
        <dbReference type="Google" id="ProtNLM"/>
    </source>
</evidence>
<reference evidence="1" key="1">
    <citation type="submission" date="2018-06" db="EMBL/GenBank/DDBJ databases">
        <authorList>
            <person name="Zhirakovskaya E."/>
        </authorList>
    </citation>
    <scope>NUCLEOTIDE SEQUENCE</scope>
</reference>
<accession>A0A3B0R1S4</accession>
<protein>
    <recommendedName>
        <fullName evidence="2">Lipoprotein</fullName>
    </recommendedName>
</protein>
<sequence length="203" mass="22245">MYNISDMLNRSARLRRDCVKLILILLLLTVAGCGGKVVRYINPEANFSYIRKVAILPFNNLSSDRYAGEKVRAALTVDLLSRMTFEVMEQGEVSKVLTLVMRATGAEEGMVLELDKETLKLLGERLGVQAVILGSVDDYESRRDGGVVSVSVRMLDTSSGLILWQAKASATGSSLTRKMLGLDSKNSSDLTRKAVSRALNTLL</sequence>
<dbReference type="EMBL" id="UOEA01000036">
    <property type="protein sequence ID" value="VAV83146.1"/>
    <property type="molecule type" value="Genomic_DNA"/>
</dbReference>
<evidence type="ECO:0000313" key="1">
    <source>
        <dbReference type="EMBL" id="VAV83146.1"/>
    </source>
</evidence>
<dbReference type="AlphaFoldDB" id="A0A3B0R1S4"/>
<dbReference type="Gene3D" id="3.40.50.10610">
    <property type="entry name" value="ABC-type transport auxiliary lipoprotein component"/>
    <property type="match status" value="1"/>
</dbReference>
<name>A0A3B0R1S4_9ZZZZ</name>
<gene>
    <name evidence="1" type="ORF">MNBD_DELTA01-287</name>
</gene>